<keyword evidence="9" id="KW-0067">ATP-binding</keyword>
<evidence type="ECO:0000256" key="1">
    <source>
        <dbReference type="ARBA" id="ARBA00004726"/>
    </source>
</evidence>
<dbReference type="InterPro" id="IPR015864">
    <property type="entry name" value="FAD_synthase"/>
</dbReference>
<keyword evidence="7" id="KW-0547">Nucleotide-binding</keyword>
<dbReference type="GeneID" id="104769042"/>
<dbReference type="InterPro" id="IPR014729">
    <property type="entry name" value="Rossmann-like_a/b/a_fold"/>
</dbReference>
<evidence type="ECO:0000256" key="3">
    <source>
        <dbReference type="ARBA" id="ARBA00022630"/>
    </source>
</evidence>
<accession>A0ABM0XV58</accession>
<dbReference type="SUPFAM" id="SSF52374">
    <property type="entry name" value="Nucleotidylyl transferase"/>
    <property type="match status" value="1"/>
</dbReference>
<keyword evidence="8" id="KW-0274">FAD</keyword>
<dbReference type="PANTHER" id="PTHR12714:SF20">
    <property type="entry name" value="FAD SYNTHETASE 1, CHLOROPLASTIC-RELATED"/>
    <property type="match status" value="1"/>
</dbReference>
<dbReference type="RefSeq" id="XP_010491465.1">
    <property type="nucleotide sequence ID" value="XM_010493163.1"/>
</dbReference>
<evidence type="ECO:0000256" key="8">
    <source>
        <dbReference type="ARBA" id="ARBA00022827"/>
    </source>
</evidence>
<evidence type="ECO:0000256" key="4">
    <source>
        <dbReference type="ARBA" id="ARBA00022643"/>
    </source>
</evidence>
<reference evidence="11" key="1">
    <citation type="journal article" date="2014" name="Nat. Commun.">
        <title>The emerging biofuel crop Camelina sativa retains a highly undifferentiated hexaploid genome structure.</title>
        <authorList>
            <person name="Kagale S."/>
            <person name="Koh C."/>
            <person name="Nixon J."/>
            <person name="Bollina V."/>
            <person name="Clarke W.E."/>
            <person name="Tuteja R."/>
            <person name="Spillane C."/>
            <person name="Robinson S.J."/>
            <person name="Links M.G."/>
            <person name="Clarke C."/>
            <person name="Higgins E.E."/>
            <person name="Huebert T."/>
            <person name="Sharpe A.G."/>
            <person name="Parkin I.A."/>
        </authorList>
    </citation>
    <scope>NUCLEOTIDE SEQUENCE [LARGE SCALE GENOMIC DNA]</scope>
    <source>
        <strain evidence="11">cv. DH55</strain>
    </source>
</reference>
<organism evidence="11 12">
    <name type="scientific">Camelina sativa</name>
    <name type="common">False flax</name>
    <name type="synonym">Myagrum sativum</name>
    <dbReference type="NCBI Taxonomy" id="90675"/>
    <lineage>
        <taxon>Eukaryota</taxon>
        <taxon>Viridiplantae</taxon>
        <taxon>Streptophyta</taxon>
        <taxon>Embryophyta</taxon>
        <taxon>Tracheophyta</taxon>
        <taxon>Spermatophyta</taxon>
        <taxon>Magnoliopsida</taxon>
        <taxon>eudicotyledons</taxon>
        <taxon>Gunneridae</taxon>
        <taxon>Pentapetalae</taxon>
        <taxon>rosids</taxon>
        <taxon>malvids</taxon>
        <taxon>Brassicales</taxon>
        <taxon>Brassicaceae</taxon>
        <taxon>Camelineae</taxon>
        <taxon>Camelina</taxon>
    </lineage>
</organism>
<protein>
    <recommendedName>
        <fullName evidence="2">FAD synthase</fullName>
        <ecNumber evidence="2">2.7.7.2</ecNumber>
    </recommendedName>
</protein>
<dbReference type="EC" id="2.7.7.2" evidence="2"/>
<dbReference type="CDD" id="cd02064">
    <property type="entry name" value="FAD_synthetase_N"/>
    <property type="match status" value="1"/>
</dbReference>
<comment type="pathway">
    <text evidence="1">Cofactor biosynthesis; FAD biosynthesis; FAD from FMN: step 1/1.</text>
</comment>
<keyword evidence="4" id="KW-0288">FMN</keyword>
<keyword evidence="5" id="KW-0808">Transferase</keyword>
<evidence type="ECO:0000313" key="11">
    <source>
        <dbReference type="Proteomes" id="UP000694864"/>
    </source>
</evidence>
<evidence type="ECO:0000256" key="9">
    <source>
        <dbReference type="ARBA" id="ARBA00022840"/>
    </source>
</evidence>
<dbReference type="Pfam" id="PF06574">
    <property type="entry name" value="FAD_syn"/>
    <property type="match status" value="1"/>
</dbReference>
<evidence type="ECO:0000256" key="5">
    <source>
        <dbReference type="ARBA" id="ARBA00022679"/>
    </source>
</evidence>
<evidence type="ECO:0000256" key="7">
    <source>
        <dbReference type="ARBA" id="ARBA00022741"/>
    </source>
</evidence>
<keyword evidence="3" id="KW-0285">Flavoprotein</keyword>
<dbReference type="Proteomes" id="UP000694864">
    <property type="component" value="Chromosome 20"/>
</dbReference>
<keyword evidence="11" id="KW-1185">Reference proteome</keyword>
<evidence type="ECO:0000256" key="6">
    <source>
        <dbReference type="ARBA" id="ARBA00022695"/>
    </source>
</evidence>
<feature type="domain" description="FAD synthetase" evidence="10">
    <location>
        <begin position="183"/>
        <end position="244"/>
    </location>
</feature>
<evidence type="ECO:0000256" key="2">
    <source>
        <dbReference type="ARBA" id="ARBA00012393"/>
    </source>
</evidence>
<gene>
    <name evidence="12" type="primary">LOC104769042</name>
</gene>
<proteinExistence type="predicted"/>
<evidence type="ECO:0000259" key="10">
    <source>
        <dbReference type="Pfam" id="PF06574"/>
    </source>
</evidence>
<reference evidence="12" key="2">
    <citation type="submission" date="2025-08" db="UniProtKB">
        <authorList>
            <consortium name="RefSeq"/>
        </authorList>
    </citation>
    <scope>IDENTIFICATION</scope>
    <source>
        <tissue evidence="12">Leaf</tissue>
    </source>
</reference>
<evidence type="ECO:0000313" key="12">
    <source>
        <dbReference type="RefSeq" id="XP_010491465.1"/>
    </source>
</evidence>
<dbReference type="PANTHER" id="PTHR12714">
    <property type="entry name" value="PROTEIN-S ISOPRENYLCYSTEINE O-METHYLTRANSFERASE"/>
    <property type="match status" value="1"/>
</dbReference>
<dbReference type="Gene3D" id="3.40.50.620">
    <property type="entry name" value="HUPs"/>
    <property type="match status" value="1"/>
</dbReference>
<keyword evidence="6" id="KW-0548">Nucleotidyltransferase</keyword>
<name>A0ABM0XV58_CAMSA</name>
<sequence>MLCGGSRVLQHFSDHHHNHNSIGLGLGFCGAKIVQLSSLFLNRPCQAMANGHHSSHKLQQRMMISSYGSHCRTPGDIPILHNCFSQRDDDPEIPVEGLSPVSGGVVALGKFDALHIGHRELTIQASRIGTPYLLSFVGMAEVLGWEPRAPIVAKCDRKRVLTSWESYCGNKAPEEHEIEFASVRHLTPRQFVEKLSKELRVCGVVAGENYRFGYKASGDASELVKLCEEYGITAYIIKSVMDKKQGPGRRDSGDLKDRGQVSSTRVRQALSVGDMRYVSELLGRAHRLILRVRSQDMRSERTISVPRSSVLNLPPGNGIYETCLLLVGDESSIPCTLVVDTSNILVETKEVRICNLDWSQEFRLLSVEFL</sequence>